<gene>
    <name evidence="3" type="primary">LOC105058540</name>
</gene>
<proteinExistence type="predicted"/>
<evidence type="ECO:0000256" key="1">
    <source>
        <dbReference type="ARBA" id="ARBA00022729"/>
    </source>
</evidence>
<dbReference type="GeneID" id="105058540"/>
<name>A0A6I9S9V9_ELAGV</name>
<keyword evidence="2" id="KW-1185">Reference proteome</keyword>
<protein>
    <submittedName>
        <fullName evidence="3">GDSL esterase/lipase At1g06990-like</fullName>
    </submittedName>
</protein>
<dbReference type="RefSeq" id="XP_010939793.1">
    <property type="nucleotide sequence ID" value="XM_010941491.1"/>
</dbReference>
<sequence>MLDTGNNSHIPTIVRNDHFTYGRDFAGHAATGKFSNSLLVPNLLSFKLGRQLSLPFMDPKLSEDGIRSGVNFASAGSRFDDMTWVLWNTAPMVMKLETFKSYRARLEEMVGEEADRIVGKPLDF</sequence>
<reference evidence="3" key="1">
    <citation type="submission" date="2025-08" db="UniProtKB">
        <authorList>
            <consortium name="RefSeq"/>
        </authorList>
    </citation>
    <scope>IDENTIFICATION</scope>
</reference>
<dbReference type="Proteomes" id="UP000504607">
    <property type="component" value="Chromosome 15"/>
</dbReference>
<accession>A0A6I9S9V9</accession>
<dbReference type="PANTHER" id="PTHR45642">
    <property type="entry name" value="GDSL ESTERASE/LIPASE EXL3"/>
    <property type="match status" value="1"/>
</dbReference>
<dbReference type="KEGG" id="egu:105058540"/>
<evidence type="ECO:0000313" key="2">
    <source>
        <dbReference type="Proteomes" id="UP000504607"/>
    </source>
</evidence>
<dbReference type="InterPro" id="IPR050592">
    <property type="entry name" value="GDSL_lipolytic_enzyme"/>
</dbReference>
<keyword evidence="1" id="KW-0732">Signal</keyword>
<dbReference type="InterPro" id="IPR036514">
    <property type="entry name" value="SGNH_hydro_sf"/>
</dbReference>
<dbReference type="PANTHER" id="PTHR45642:SF139">
    <property type="entry name" value="SGNH HYDROLASE-TYPE ESTERASE DOMAIN-CONTAINING PROTEIN"/>
    <property type="match status" value="1"/>
</dbReference>
<evidence type="ECO:0000313" key="3">
    <source>
        <dbReference type="RefSeq" id="XP_010939793.1"/>
    </source>
</evidence>
<organism evidence="2 3">
    <name type="scientific">Elaeis guineensis var. tenera</name>
    <name type="common">Oil palm</name>
    <dbReference type="NCBI Taxonomy" id="51953"/>
    <lineage>
        <taxon>Eukaryota</taxon>
        <taxon>Viridiplantae</taxon>
        <taxon>Streptophyta</taxon>
        <taxon>Embryophyta</taxon>
        <taxon>Tracheophyta</taxon>
        <taxon>Spermatophyta</taxon>
        <taxon>Magnoliopsida</taxon>
        <taxon>Liliopsida</taxon>
        <taxon>Arecaceae</taxon>
        <taxon>Arecoideae</taxon>
        <taxon>Cocoseae</taxon>
        <taxon>Elaeidinae</taxon>
        <taxon>Elaeis</taxon>
    </lineage>
</organism>
<dbReference type="AlphaFoldDB" id="A0A6I9S9V9"/>
<dbReference type="OrthoDB" id="1600564at2759"/>
<dbReference type="Gene3D" id="3.40.50.1110">
    <property type="entry name" value="SGNH hydrolase"/>
    <property type="match status" value="1"/>
</dbReference>
<dbReference type="InParanoid" id="A0A6I9S9V9"/>